<feature type="compositionally biased region" description="Basic and acidic residues" evidence="6">
    <location>
        <begin position="277"/>
        <end position="292"/>
    </location>
</feature>
<keyword evidence="11" id="KW-1185">Reference proteome</keyword>
<feature type="chain" id="PRO_5009134451" description="J domain-containing protein" evidence="8">
    <location>
        <begin position="19"/>
        <end position="305"/>
    </location>
</feature>
<dbReference type="PANTHER" id="PTHR44653">
    <property type="entry name" value="DNAJ HOMOLOG SUBFAMILY C MEMBER 1"/>
    <property type="match status" value="1"/>
</dbReference>
<feature type="domain" description="J" evidence="9">
    <location>
        <begin position="42"/>
        <end position="106"/>
    </location>
</feature>
<dbReference type="InterPro" id="IPR001623">
    <property type="entry name" value="DnaJ_domain"/>
</dbReference>
<keyword evidence="4 7" id="KW-0472">Membrane</keyword>
<feature type="transmembrane region" description="Helical" evidence="7">
    <location>
        <begin position="128"/>
        <end position="146"/>
    </location>
</feature>
<dbReference type="Gene3D" id="1.10.287.110">
    <property type="entry name" value="DnaJ domain"/>
    <property type="match status" value="1"/>
</dbReference>
<dbReference type="OrthoDB" id="413400at2759"/>
<evidence type="ECO:0000256" key="3">
    <source>
        <dbReference type="ARBA" id="ARBA00022989"/>
    </source>
</evidence>
<accession>A0A1E3QU92</accession>
<evidence type="ECO:0000259" key="9">
    <source>
        <dbReference type="PROSITE" id="PS50076"/>
    </source>
</evidence>
<feature type="signal peptide" evidence="8">
    <location>
        <begin position="1"/>
        <end position="18"/>
    </location>
</feature>
<dbReference type="Proteomes" id="UP000094336">
    <property type="component" value="Unassembled WGS sequence"/>
</dbReference>
<organism evidence="10 11">
    <name type="scientific">Babjeviella inositovora NRRL Y-12698</name>
    <dbReference type="NCBI Taxonomy" id="984486"/>
    <lineage>
        <taxon>Eukaryota</taxon>
        <taxon>Fungi</taxon>
        <taxon>Dikarya</taxon>
        <taxon>Ascomycota</taxon>
        <taxon>Saccharomycotina</taxon>
        <taxon>Pichiomycetes</taxon>
        <taxon>Serinales incertae sedis</taxon>
        <taxon>Babjeviella</taxon>
    </lineage>
</organism>
<gene>
    <name evidence="10" type="ORF">BABINDRAFT_34690</name>
</gene>
<evidence type="ECO:0000256" key="5">
    <source>
        <dbReference type="ARBA" id="ARBA00037847"/>
    </source>
</evidence>
<reference evidence="11" key="1">
    <citation type="submission" date="2016-05" db="EMBL/GenBank/DDBJ databases">
        <title>Comparative genomics of biotechnologically important yeasts.</title>
        <authorList>
            <consortium name="DOE Joint Genome Institute"/>
            <person name="Riley R."/>
            <person name="Haridas S."/>
            <person name="Wolfe K.H."/>
            <person name="Lopes M.R."/>
            <person name="Hittinger C.T."/>
            <person name="Goker M."/>
            <person name="Salamov A."/>
            <person name="Wisecaver J."/>
            <person name="Long T.M."/>
            <person name="Aerts A.L."/>
            <person name="Barry K."/>
            <person name="Choi C."/>
            <person name="Clum A."/>
            <person name="Coughlan A.Y."/>
            <person name="Deshpande S."/>
            <person name="Douglass A.P."/>
            <person name="Hanson S.J."/>
            <person name="Klenk H.-P."/>
            <person name="Labutti K."/>
            <person name="Lapidus A."/>
            <person name="Lindquist E."/>
            <person name="Lipzen A."/>
            <person name="Meier-Kolthoff J.P."/>
            <person name="Ohm R.A."/>
            <person name="Otillar R.P."/>
            <person name="Pangilinan J."/>
            <person name="Peng Y."/>
            <person name="Rokas A."/>
            <person name="Rosa C.A."/>
            <person name="Scheuner C."/>
            <person name="Sibirny A.A."/>
            <person name="Slot J.C."/>
            <person name="Stielow J.B."/>
            <person name="Sun H."/>
            <person name="Kurtzman C.P."/>
            <person name="Blackwell M."/>
            <person name="Grigoriev I.V."/>
            <person name="Jeffries T.W."/>
        </authorList>
    </citation>
    <scope>NUCLEOTIDE SEQUENCE [LARGE SCALE GENOMIC DNA]</scope>
    <source>
        <strain evidence="11">NRRL Y-12698</strain>
    </source>
</reference>
<dbReference type="AlphaFoldDB" id="A0A1E3QU92"/>
<evidence type="ECO:0000256" key="1">
    <source>
        <dbReference type="ARBA" id="ARBA00022692"/>
    </source>
</evidence>
<evidence type="ECO:0000313" key="10">
    <source>
        <dbReference type="EMBL" id="ODQ80507.1"/>
    </source>
</evidence>
<evidence type="ECO:0000256" key="7">
    <source>
        <dbReference type="SAM" id="Phobius"/>
    </source>
</evidence>
<keyword evidence="1 7" id="KW-0812">Transmembrane</keyword>
<proteinExistence type="predicted"/>
<dbReference type="EMBL" id="KV454429">
    <property type="protein sequence ID" value="ODQ80507.1"/>
    <property type="molecule type" value="Genomic_DNA"/>
</dbReference>
<evidence type="ECO:0000256" key="8">
    <source>
        <dbReference type="SAM" id="SignalP"/>
    </source>
</evidence>
<keyword evidence="3 7" id="KW-1133">Transmembrane helix</keyword>
<dbReference type="GeneID" id="30149539"/>
<dbReference type="Pfam" id="PF00226">
    <property type="entry name" value="DnaJ"/>
    <property type="match status" value="1"/>
</dbReference>
<dbReference type="STRING" id="984486.A0A1E3QU92"/>
<keyword evidence="2 8" id="KW-0732">Signal</keyword>
<dbReference type="GO" id="GO:0012505">
    <property type="term" value="C:endomembrane system"/>
    <property type="evidence" value="ECO:0007669"/>
    <property type="project" value="UniProtKB-SubCell"/>
</dbReference>
<dbReference type="PANTHER" id="PTHR44653:SF2">
    <property type="entry name" value="DNAJ HOMOLOG SUBFAMILY C MEMBER 1"/>
    <property type="match status" value="1"/>
</dbReference>
<dbReference type="InterPro" id="IPR052606">
    <property type="entry name" value="DnaJ_domain_protein"/>
</dbReference>
<dbReference type="PROSITE" id="PS50076">
    <property type="entry name" value="DNAJ_2"/>
    <property type="match status" value="1"/>
</dbReference>
<evidence type="ECO:0000256" key="6">
    <source>
        <dbReference type="SAM" id="MobiDB-lite"/>
    </source>
</evidence>
<comment type="subcellular location">
    <subcellularLocation>
        <location evidence="5">Endomembrane system</location>
        <topology evidence="5">Single-pass membrane protein</topology>
    </subcellularLocation>
</comment>
<dbReference type="CDD" id="cd06257">
    <property type="entry name" value="DnaJ"/>
    <property type="match status" value="1"/>
</dbReference>
<dbReference type="SMART" id="SM00271">
    <property type="entry name" value="DnaJ"/>
    <property type="match status" value="1"/>
</dbReference>
<evidence type="ECO:0000313" key="11">
    <source>
        <dbReference type="Proteomes" id="UP000094336"/>
    </source>
</evidence>
<name>A0A1E3QU92_9ASCO</name>
<sequence>MKVQLAFLFTLVASLVAAWSVTDYELFELNDVVKRDLGPETTFYSWLGLEKGPKSLWDEINKAYKKLSRKIHPDKIRKAEQRYLRLSVVGSILRDAEQRERYNYFLDKGFPKKTTTGYLYSKFRPGTMLVFVLLYAVFGGFQYMSLKINRQQDQKRMRSMIQQLKQAAWPNGIPTDFSDRKVGSEADGKTFIIKYDGSVYLLDPEDSSTQYLLDPESIGPPSWRDTIWCTFPRWVWNFTAGRVNQSWKLQPREENSTGMTPQEAKIVELESTMNANEDAKERRKNKMTDGVRRLPNGKIVGTKKE</sequence>
<feature type="region of interest" description="Disordered" evidence="6">
    <location>
        <begin position="272"/>
        <end position="305"/>
    </location>
</feature>
<evidence type="ECO:0000256" key="4">
    <source>
        <dbReference type="ARBA" id="ARBA00023136"/>
    </source>
</evidence>
<protein>
    <recommendedName>
        <fullName evidence="9">J domain-containing protein</fullName>
    </recommendedName>
</protein>
<dbReference type="InterPro" id="IPR036869">
    <property type="entry name" value="J_dom_sf"/>
</dbReference>
<dbReference type="RefSeq" id="XP_018985835.1">
    <property type="nucleotide sequence ID" value="XM_019131686.1"/>
</dbReference>
<evidence type="ECO:0000256" key="2">
    <source>
        <dbReference type="ARBA" id="ARBA00022729"/>
    </source>
</evidence>
<dbReference type="SUPFAM" id="SSF46565">
    <property type="entry name" value="Chaperone J-domain"/>
    <property type="match status" value="1"/>
</dbReference>